<gene>
    <name evidence="1" type="ORF">NQ318_008082</name>
</gene>
<sequence length="139" mass="15691">MKVEMQEHLKNNRRCMYNTLMAKVQDAELADKKTPLQNGRLKIFRIVEVGSEPIKYYVSADDIYNIIEAAHVAIGHGGRDRLKIETARKYANITIDVPGVDTGTFGEETKNWTFSTKHRTTTLFSTRVSPTKLASSGED</sequence>
<proteinExistence type="predicted"/>
<organism evidence="1 2">
    <name type="scientific">Aromia moschata</name>
    <dbReference type="NCBI Taxonomy" id="1265417"/>
    <lineage>
        <taxon>Eukaryota</taxon>
        <taxon>Metazoa</taxon>
        <taxon>Ecdysozoa</taxon>
        <taxon>Arthropoda</taxon>
        <taxon>Hexapoda</taxon>
        <taxon>Insecta</taxon>
        <taxon>Pterygota</taxon>
        <taxon>Neoptera</taxon>
        <taxon>Endopterygota</taxon>
        <taxon>Coleoptera</taxon>
        <taxon>Polyphaga</taxon>
        <taxon>Cucujiformia</taxon>
        <taxon>Chrysomeloidea</taxon>
        <taxon>Cerambycidae</taxon>
        <taxon>Cerambycinae</taxon>
        <taxon>Callichromatini</taxon>
        <taxon>Aromia</taxon>
    </lineage>
</organism>
<protein>
    <submittedName>
        <fullName evidence="1">Uncharacterized protein</fullName>
    </submittedName>
</protein>
<dbReference type="Proteomes" id="UP001162162">
    <property type="component" value="Unassembled WGS sequence"/>
</dbReference>
<accession>A0AAV8YPA7</accession>
<reference evidence="1" key="1">
    <citation type="journal article" date="2023" name="Insect Mol. Biol.">
        <title>Genome sequencing provides insights into the evolution of gene families encoding plant cell wall-degrading enzymes in longhorned beetles.</title>
        <authorList>
            <person name="Shin N.R."/>
            <person name="Okamura Y."/>
            <person name="Kirsch R."/>
            <person name="Pauchet Y."/>
        </authorList>
    </citation>
    <scope>NUCLEOTIDE SEQUENCE</scope>
    <source>
        <strain evidence="1">AMC_N1</strain>
    </source>
</reference>
<dbReference type="AlphaFoldDB" id="A0AAV8YPA7"/>
<evidence type="ECO:0000313" key="2">
    <source>
        <dbReference type="Proteomes" id="UP001162162"/>
    </source>
</evidence>
<name>A0AAV8YPA7_9CUCU</name>
<dbReference type="EMBL" id="JAPWTK010000064">
    <property type="protein sequence ID" value="KAJ8952766.1"/>
    <property type="molecule type" value="Genomic_DNA"/>
</dbReference>
<evidence type="ECO:0000313" key="1">
    <source>
        <dbReference type="EMBL" id="KAJ8952766.1"/>
    </source>
</evidence>
<keyword evidence="2" id="KW-1185">Reference proteome</keyword>
<comment type="caution">
    <text evidence="1">The sequence shown here is derived from an EMBL/GenBank/DDBJ whole genome shotgun (WGS) entry which is preliminary data.</text>
</comment>